<dbReference type="AlphaFoldDB" id="A0A0D2PB09"/>
<name>A0A0D2PB09_GOSRA</name>
<reference evidence="1 2" key="1">
    <citation type="journal article" date="2012" name="Nature">
        <title>Repeated polyploidization of Gossypium genomes and the evolution of spinnable cotton fibres.</title>
        <authorList>
            <person name="Paterson A.H."/>
            <person name="Wendel J.F."/>
            <person name="Gundlach H."/>
            <person name="Guo H."/>
            <person name="Jenkins J."/>
            <person name="Jin D."/>
            <person name="Llewellyn D."/>
            <person name="Showmaker K.C."/>
            <person name="Shu S."/>
            <person name="Udall J."/>
            <person name="Yoo M.J."/>
            <person name="Byers R."/>
            <person name="Chen W."/>
            <person name="Doron-Faigenboim A."/>
            <person name="Duke M.V."/>
            <person name="Gong L."/>
            <person name="Grimwood J."/>
            <person name="Grover C."/>
            <person name="Grupp K."/>
            <person name="Hu G."/>
            <person name="Lee T.H."/>
            <person name="Li J."/>
            <person name="Lin L."/>
            <person name="Liu T."/>
            <person name="Marler B.S."/>
            <person name="Page J.T."/>
            <person name="Roberts A.W."/>
            <person name="Romanel E."/>
            <person name="Sanders W.S."/>
            <person name="Szadkowski E."/>
            <person name="Tan X."/>
            <person name="Tang H."/>
            <person name="Xu C."/>
            <person name="Wang J."/>
            <person name="Wang Z."/>
            <person name="Zhang D."/>
            <person name="Zhang L."/>
            <person name="Ashrafi H."/>
            <person name="Bedon F."/>
            <person name="Bowers J.E."/>
            <person name="Brubaker C.L."/>
            <person name="Chee P.W."/>
            <person name="Das S."/>
            <person name="Gingle A.R."/>
            <person name="Haigler C.H."/>
            <person name="Harker D."/>
            <person name="Hoffmann L.V."/>
            <person name="Hovav R."/>
            <person name="Jones D.C."/>
            <person name="Lemke C."/>
            <person name="Mansoor S."/>
            <person name="ur Rahman M."/>
            <person name="Rainville L.N."/>
            <person name="Rambani A."/>
            <person name="Reddy U.K."/>
            <person name="Rong J.K."/>
            <person name="Saranga Y."/>
            <person name="Scheffler B.E."/>
            <person name="Scheffler J.A."/>
            <person name="Stelly D.M."/>
            <person name="Triplett B.A."/>
            <person name="Van Deynze A."/>
            <person name="Vaslin M.F."/>
            <person name="Waghmare V.N."/>
            <person name="Walford S.A."/>
            <person name="Wright R.J."/>
            <person name="Zaki E.A."/>
            <person name="Zhang T."/>
            <person name="Dennis E.S."/>
            <person name="Mayer K.F."/>
            <person name="Peterson D.G."/>
            <person name="Rokhsar D.S."/>
            <person name="Wang X."/>
            <person name="Schmutz J."/>
        </authorList>
    </citation>
    <scope>NUCLEOTIDE SEQUENCE [LARGE SCALE GENOMIC DNA]</scope>
</reference>
<gene>
    <name evidence="1" type="ORF">B456_007G177100</name>
</gene>
<dbReference type="EMBL" id="CM001746">
    <property type="protein sequence ID" value="KJB42962.1"/>
    <property type="molecule type" value="Genomic_DNA"/>
</dbReference>
<sequence>MCRSKSKFSFLQEKLQIYEPGDNKIESRAERAYPSSYPKNQKQPFLMHFFCHQTAKNSQKVRKKKPNFLLLCHLSPSAPS</sequence>
<accession>A0A0D2PB09</accession>
<organism evidence="1 2">
    <name type="scientific">Gossypium raimondii</name>
    <name type="common">Peruvian cotton</name>
    <name type="synonym">Gossypium klotzschianum subsp. raimondii</name>
    <dbReference type="NCBI Taxonomy" id="29730"/>
    <lineage>
        <taxon>Eukaryota</taxon>
        <taxon>Viridiplantae</taxon>
        <taxon>Streptophyta</taxon>
        <taxon>Embryophyta</taxon>
        <taxon>Tracheophyta</taxon>
        <taxon>Spermatophyta</taxon>
        <taxon>Magnoliopsida</taxon>
        <taxon>eudicotyledons</taxon>
        <taxon>Gunneridae</taxon>
        <taxon>Pentapetalae</taxon>
        <taxon>rosids</taxon>
        <taxon>malvids</taxon>
        <taxon>Malvales</taxon>
        <taxon>Malvaceae</taxon>
        <taxon>Malvoideae</taxon>
        <taxon>Gossypium</taxon>
    </lineage>
</organism>
<evidence type="ECO:0000313" key="2">
    <source>
        <dbReference type="Proteomes" id="UP000032304"/>
    </source>
</evidence>
<evidence type="ECO:0000313" key="1">
    <source>
        <dbReference type="EMBL" id="KJB42962.1"/>
    </source>
</evidence>
<protein>
    <submittedName>
        <fullName evidence="1">Uncharacterized protein</fullName>
    </submittedName>
</protein>
<proteinExistence type="predicted"/>
<keyword evidence="2" id="KW-1185">Reference proteome</keyword>
<dbReference type="Proteomes" id="UP000032304">
    <property type="component" value="Chromosome 7"/>
</dbReference>
<dbReference type="Gramene" id="KJB42962">
    <property type="protein sequence ID" value="KJB42962"/>
    <property type="gene ID" value="B456_007G177100"/>
</dbReference>